<dbReference type="EMBL" id="ANAH02000018">
    <property type="protein sequence ID" value="EPX59234.1"/>
    <property type="molecule type" value="Genomic_DNA"/>
</dbReference>
<organism evidence="1 2">
    <name type="scientific">Cystobacter fuscus (strain ATCC 25194 / DSM 2262 / NBRC 100088 / M29)</name>
    <dbReference type="NCBI Taxonomy" id="1242864"/>
    <lineage>
        <taxon>Bacteria</taxon>
        <taxon>Pseudomonadati</taxon>
        <taxon>Myxococcota</taxon>
        <taxon>Myxococcia</taxon>
        <taxon>Myxococcales</taxon>
        <taxon>Cystobacterineae</taxon>
        <taxon>Archangiaceae</taxon>
        <taxon>Cystobacter</taxon>
    </lineage>
</organism>
<protein>
    <submittedName>
        <fullName evidence="1">Uncharacterized protein</fullName>
    </submittedName>
</protein>
<gene>
    <name evidence="1" type="ORF">D187_003138</name>
</gene>
<proteinExistence type="predicted"/>
<reference evidence="1" key="1">
    <citation type="submission" date="2013-05" db="EMBL/GenBank/DDBJ databases">
        <title>Genome assembly of Cystobacter fuscus DSM 2262.</title>
        <authorList>
            <person name="Sharma G."/>
            <person name="Khatri I."/>
            <person name="Kaur C."/>
            <person name="Mayilraj S."/>
            <person name="Subramanian S."/>
        </authorList>
    </citation>
    <scope>NUCLEOTIDE SEQUENCE [LARGE SCALE GENOMIC DNA]</scope>
    <source>
        <strain evidence="1">DSM 2262</strain>
    </source>
</reference>
<evidence type="ECO:0000313" key="2">
    <source>
        <dbReference type="Proteomes" id="UP000011682"/>
    </source>
</evidence>
<dbReference type="Proteomes" id="UP000011682">
    <property type="component" value="Unassembled WGS sequence"/>
</dbReference>
<accession>S9QD23</accession>
<dbReference type="AlphaFoldDB" id="S9QD23"/>
<keyword evidence="2" id="KW-1185">Reference proteome</keyword>
<comment type="caution">
    <text evidence="1">The sequence shown here is derived from an EMBL/GenBank/DDBJ whole genome shotgun (WGS) entry which is preliminary data.</text>
</comment>
<name>S9QD23_CYSF2</name>
<sequence length="42" mass="4558">MPLPFRGDDGRGVFRASVVALPLHGLFAPAPILNERRRTAAD</sequence>
<evidence type="ECO:0000313" key="1">
    <source>
        <dbReference type="EMBL" id="EPX59234.1"/>
    </source>
</evidence>